<keyword evidence="4 5" id="KW-0175">Coiled coil</keyword>
<feature type="compositionally biased region" description="Basic residues" evidence="6">
    <location>
        <begin position="51"/>
        <end position="61"/>
    </location>
</feature>
<keyword evidence="8" id="KW-0808">Transferase</keyword>
<feature type="compositionally biased region" description="Polar residues" evidence="6">
    <location>
        <begin position="1"/>
        <end position="28"/>
    </location>
</feature>
<comment type="subcellular location">
    <subcellularLocation>
        <location evidence="1">Cytoplasm</location>
    </subcellularLocation>
</comment>
<keyword evidence="8" id="KW-0418">Kinase</keyword>
<evidence type="ECO:0000256" key="1">
    <source>
        <dbReference type="ARBA" id="ARBA00004496"/>
    </source>
</evidence>
<feature type="compositionally biased region" description="Polar residues" evidence="6">
    <location>
        <begin position="427"/>
        <end position="436"/>
    </location>
</feature>
<evidence type="ECO:0000256" key="4">
    <source>
        <dbReference type="ARBA" id="ARBA00023054"/>
    </source>
</evidence>
<dbReference type="GO" id="GO:0005737">
    <property type="term" value="C:cytoplasm"/>
    <property type="evidence" value="ECO:0007669"/>
    <property type="project" value="UniProtKB-SubCell"/>
</dbReference>
<evidence type="ECO:0000259" key="7">
    <source>
        <dbReference type="PROSITE" id="PS51777"/>
    </source>
</evidence>
<dbReference type="SUPFAM" id="SSF50978">
    <property type="entry name" value="WD40 repeat-like"/>
    <property type="match status" value="1"/>
</dbReference>
<accession>L5LVM2</accession>
<dbReference type="Proteomes" id="UP000010556">
    <property type="component" value="Unassembled WGS sequence"/>
</dbReference>
<feature type="region of interest" description="Disordered" evidence="6">
    <location>
        <begin position="392"/>
        <end position="463"/>
    </location>
</feature>
<dbReference type="GO" id="GO:0019894">
    <property type="term" value="F:kinesin binding"/>
    <property type="evidence" value="ECO:0007669"/>
    <property type="project" value="TreeGrafter"/>
</dbReference>
<feature type="coiled-coil region" evidence="5">
    <location>
        <begin position="181"/>
        <end position="272"/>
    </location>
</feature>
<dbReference type="PANTHER" id="PTHR13886:SF3">
    <property type="entry name" value="C-JUN-AMINO-TERMINAL KINASE-INTERACTING PROTEIN 3"/>
    <property type="match status" value="1"/>
</dbReference>
<dbReference type="PANTHER" id="PTHR13886">
    <property type="entry name" value="JNK/SAPK-ASSOCIATED PROTEIN"/>
    <property type="match status" value="1"/>
</dbReference>
<dbReference type="GO" id="GO:0008432">
    <property type="term" value="F:JUN kinase binding"/>
    <property type="evidence" value="ECO:0007669"/>
    <property type="project" value="TreeGrafter"/>
</dbReference>
<feature type="region of interest" description="Disordered" evidence="6">
    <location>
        <begin position="560"/>
        <end position="581"/>
    </location>
</feature>
<reference evidence="9" key="1">
    <citation type="journal article" date="2013" name="Science">
        <title>Comparative analysis of bat genomes provides insight into the evolution of flight and immunity.</title>
        <authorList>
            <person name="Zhang G."/>
            <person name="Cowled C."/>
            <person name="Shi Z."/>
            <person name="Huang Z."/>
            <person name="Bishop-Lilly K.A."/>
            <person name="Fang X."/>
            <person name="Wynne J.W."/>
            <person name="Xiong Z."/>
            <person name="Baker M.L."/>
            <person name="Zhao W."/>
            <person name="Tachedjian M."/>
            <person name="Zhu Y."/>
            <person name="Zhou P."/>
            <person name="Jiang X."/>
            <person name="Ng J."/>
            <person name="Yang L."/>
            <person name="Wu L."/>
            <person name="Xiao J."/>
            <person name="Feng Y."/>
            <person name="Chen Y."/>
            <person name="Sun X."/>
            <person name="Zhang Y."/>
            <person name="Marsh G.A."/>
            <person name="Crameri G."/>
            <person name="Broder C.C."/>
            <person name="Frey K.G."/>
            <person name="Wang L.F."/>
            <person name="Wang J."/>
        </authorList>
    </citation>
    <scope>NUCLEOTIDE SEQUENCE [LARGE SCALE GENOMIC DNA]</scope>
</reference>
<dbReference type="GO" id="GO:0016192">
    <property type="term" value="P:vesicle-mediated transport"/>
    <property type="evidence" value="ECO:0007669"/>
    <property type="project" value="TreeGrafter"/>
</dbReference>
<dbReference type="InterPro" id="IPR036322">
    <property type="entry name" value="WD40_repeat_dom_sf"/>
</dbReference>
<feature type="region of interest" description="Disordered" evidence="6">
    <location>
        <begin position="1"/>
        <end position="65"/>
    </location>
</feature>
<feature type="compositionally biased region" description="Basic and acidic residues" evidence="6">
    <location>
        <begin position="444"/>
        <end position="463"/>
    </location>
</feature>
<dbReference type="PROSITE" id="PS51777">
    <property type="entry name" value="RH2"/>
    <property type="match status" value="1"/>
</dbReference>
<keyword evidence="3" id="KW-0963">Cytoplasm</keyword>
<dbReference type="EMBL" id="KB107323">
    <property type="protein sequence ID" value="ELK30117.1"/>
    <property type="molecule type" value="Genomic_DNA"/>
</dbReference>
<evidence type="ECO:0000256" key="3">
    <source>
        <dbReference type="ARBA" id="ARBA00022490"/>
    </source>
</evidence>
<dbReference type="FunFam" id="1.20.5.1000:FF:000001">
    <property type="entry name" value="C-Jun-amino-terminal kinase-interacting protein 3 isoform X2"/>
    <property type="match status" value="1"/>
</dbReference>
<feature type="region of interest" description="Disordered" evidence="6">
    <location>
        <begin position="1101"/>
        <end position="1120"/>
    </location>
</feature>
<feature type="region of interest" description="Disordered" evidence="6">
    <location>
        <begin position="695"/>
        <end position="785"/>
    </location>
</feature>
<dbReference type="InterPro" id="IPR039911">
    <property type="entry name" value="JIP3/JIP4"/>
</dbReference>
<keyword evidence="9" id="KW-1185">Reference proteome</keyword>
<feature type="compositionally biased region" description="Acidic residues" evidence="6">
    <location>
        <begin position="1103"/>
        <end position="1112"/>
    </location>
</feature>
<evidence type="ECO:0000256" key="5">
    <source>
        <dbReference type="SAM" id="Coils"/>
    </source>
</evidence>
<dbReference type="Gene3D" id="1.20.5.1000">
    <property type="entry name" value="arf6 gtpase in complex with a specific effector, jip4"/>
    <property type="match status" value="1"/>
</dbReference>
<gene>
    <name evidence="8" type="ORF">MDA_GLEAN10007773</name>
</gene>
<dbReference type="eggNOG" id="KOG2077">
    <property type="taxonomic scope" value="Eukaryota"/>
</dbReference>
<dbReference type="GO" id="GO:0016301">
    <property type="term" value="F:kinase activity"/>
    <property type="evidence" value="ECO:0007669"/>
    <property type="project" value="UniProtKB-KW"/>
</dbReference>
<evidence type="ECO:0000256" key="2">
    <source>
        <dbReference type="ARBA" id="ARBA00009866"/>
    </source>
</evidence>
<dbReference type="GO" id="GO:0005078">
    <property type="term" value="F:MAP-kinase scaffold activity"/>
    <property type="evidence" value="ECO:0007669"/>
    <property type="project" value="InterPro"/>
</dbReference>
<name>L5LVM2_MYODS</name>
<dbReference type="InterPro" id="IPR034744">
    <property type="entry name" value="RH2"/>
</dbReference>
<dbReference type="AlphaFoldDB" id="L5LVM2"/>
<dbReference type="GO" id="GO:0030159">
    <property type="term" value="F:signaling receptor complex adaptor activity"/>
    <property type="evidence" value="ECO:0007669"/>
    <property type="project" value="TreeGrafter"/>
</dbReference>
<dbReference type="Pfam" id="PF16471">
    <property type="entry name" value="JIP_LZII"/>
    <property type="match status" value="1"/>
</dbReference>
<evidence type="ECO:0000313" key="8">
    <source>
        <dbReference type="EMBL" id="ELK30117.1"/>
    </source>
</evidence>
<organism evidence="8 9">
    <name type="scientific">Myotis davidii</name>
    <name type="common">David's myotis</name>
    <dbReference type="NCBI Taxonomy" id="225400"/>
    <lineage>
        <taxon>Eukaryota</taxon>
        <taxon>Metazoa</taxon>
        <taxon>Chordata</taxon>
        <taxon>Craniata</taxon>
        <taxon>Vertebrata</taxon>
        <taxon>Euteleostomi</taxon>
        <taxon>Mammalia</taxon>
        <taxon>Eutheria</taxon>
        <taxon>Laurasiatheria</taxon>
        <taxon>Chiroptera</taxon>
        <taxon>Yangochiroptera</taxon>
        <taxon>Vespertilionidae</taxon>
        <taxon>Myotis</taxon>
    </lineage>
</organism>
<comment type="similarity">
    <text evidence="2">Belongs to the JIP scaffold family.</text>
</comment>
<proteinExistence type="inferred from homology"/>
<protein>
    <submittedName>
        <fullName evidence="8">C-Jun-amino-terminal kinase-interacting protein 3</fullName>
    </submittedName>
</protein>
<dbReference type="InterPro" id="IPR032486">
    <property type="entry name" value="JIP_LZII"/>
</dbReference>
<feature type="domain" description="RH2" evidence="7">
    <location>
        <begin position="244"/>
        <end position="318"/>
    </location>
</feature>
<evidence type="ECO:0000313" key="9">
    <source>
        <dbReference type="Proteomes" id="UP000010556"/>
    </source>
</evidence>
<evidence type="ECO:0000256" key="6">
    <source>
        <dbReference type="SAM" id="MobiDB-lite"/>
    </source>
</evidence>
<dbReference type="Pfam" id="PF19056">
    <property type="entry name" value="WD40_2"/>
    <property type="match status" value="1"/>
</dbReference>
<sequence length="1140" mass="124330">MSESGQSSVAATPSTTGTKSNTPTSSVPSAAVTPLSESLQPLGDYGTGTKSSKRAREKRNSRHMEVQVTQEMRNVSIGMGSSDEWSDVPDIIDSTPELEPRLDRTGNSPTQGIVNKAFGINTDSLYHELSTAGSEVIGDVDEGADLLGMGKEVGNLLLENTQLLETKNALNVVKNDLIAKVDQLSGEQEVLKGDLEAARQAKLRLESRIKDLEEELRRVKSEAIIARREPKEEGEDDKIPMAQRRRFTRVEMARVLMERNQYKERLMELQEAVRWTEMIRASREHPSVQEKKKSTIWQFFSRLFSSSSSPPPAKRSYPSVNIHYKSPTTAGFSQRRSHALCQISAGNRPLEFFPDENQEIQGSRAEMGESVPVSELWTQLWKAQGDGRLRYRSLPVGPEPQGQQNGNLDDGRCWVRSPSPVLREPSSPLTGAQLEQQEPCLGGKRQDSDCTSSARREQKREQYRQVREHVRNDDGRLQACGWSLPAKYKQLSPNGGQEDTRMKNVPVPVYCRPLVEKDPTMKLWCAAGVNLSGWKPSEDHTGNGVKLEPGFDPLTCSREVEGEAKSNHTSPEKKKAKELHETDATSSRVWILTSTLTTSKVVIIDANQPGTVVDQFTVCNAHVLCISSIPAASDSDYPPGEIFLDTDVNPEDSGADGVLAGITLVGCATRCNVPRSNCSSRGDTPVLDKGQGEVATAANEKVNPSQSTEEATEATEVPDSGPSEAEAAAVRPGPLTEHVFTDLAPAPAPSAQPGSENGPEATSSDVQPEPEPSGDPKGASSSASPTMWLGAQNGWLYVHSAVSNWKKCLHSIKLKDSVLSLVHVKGRVLVALADGTLAIFHRGEDGQWDLSNYHLMDLGHPHHSIRCMAVVYDRVWCGYKNKKSFDAHPRRESQVRQLAWIGDGVWVSIRLDSTLRLYHAHTHQHLQDVDIEPYVSKMLGTGKLGFSFVRITALLIAGNRLWVGTGNGVVISIPLTETVVLHRGQLLGLRANKTSPTSGEGARPGGIIHVYGDDSTDKSASSFIPYCSMAQAQLCFHGHRDAVKFFVSVPGNVLATLNGSVLDSPSEGPGPAAPASEAEVQKLKNVLVLSGGEGYIDFRIGDGEDDETEESAGDVSQVKPMLSKAERSHIIVWQVSYSPE</sequence>